<protein>
    <submittedName>
        <fullName evidence="1">Uncharacterized protein</fullName>
    </submittedName>
</protein>
<dbReference type="EMBL" id="BMQA01000005">
    <property type="protein sequence ID" value="GGJ09838.1"/>
    <property type="molecule type" value="Genomic_DNA"/>
</dbReference>
<evidence type="ECO:0000313" key="2">
    <source>
        <dbReference type="Proteomes" id="UP000657574"/>
    </source>
</evidence>
<comment type="caution">
    <text evidence="1">The sequence shown here is derived from an EMBL/GenBank/DDBJ whole genome shotgun (WGS) entry which is preliminary data.</text>
</comment>
<reference evidence="1" key="1">
    <citation type="journal article" date="2014" name="Int. J. Syst. Evol. Microbiol.">
        <title>Complete genome sequence of Corynebacterium casei LMG S-19264T (=DSM 44701T), isolated from a smear-ripened cheese.</title>
        <authorList>
            <consortium name="US DOE Joint Genome Institute (JGI-PGF)"/>
            <person name="Walter F."/>
            <person name="Albersmeier A."/>
            <person name="Kalinowski J."/>
            <person name="Ruckert C."/>
        </authorList>
    </citation>
    <scope>NUCLEOTIDE SEQUENCE</scope>
    <source>
        <strain evidence="1">JCM 3086</strain>
    </source>
</reference>
<accession>A0A917KDX2</accession>
<reference evidence="1" key="2">
    <citation type="submission" date="2020-09" db="EMBL/GenBank/DDBJ databases">
        <authorList>
            <person name="Sun Q."/>
            <person name="Ohkuma M."/>
        </authorList>
    </citation>
    <scope>NUCLEOTIDE SEQUENCE</scope>
    <source>
        <strain evidence="1">JCM 3086</strain>
    </source>
</reference>
<name>A0A917KDX2_9ACTN</name>
<proteinExistence type="predicted"/>
<dbReference type="Proteomes" id="UP000657574">
    <property type="component" value="Unassembled WGS sequence"/>
</dbReference>
<gene>
    <name evidence="1" type="ORF">GCM10010121_020290</name>
</gene>
<keyword evidence="2" id="KW-1185">Reference proteome</keyword>
<evidence type="ECO:0000313" key="1">
    <source>
        <dbReference type="EMBL" id="GGJ09838.1"/>
    </source>
</evidence>
<organism evidence="1 2">
    <name type="scientific">Streptomyces brasiliensis</name>
    <dbReference type="NCBI Taxonomy" id="1954"/>
    <lineage>
        <taxon>Bacteria</taxon>
        <taxon>Bacillati</taxon>
        <taxon>Actinomycetota</taxon>
        <taxon>Actinomycetes</taxon>
        <taxon>Kitasatosporales</taxon>
        <taxon>Streptomycetaceae</taxon>
        <taxon>Streptomyces</taxon>
    </lineage>
</organism>
<dbReference type="AlphaFoldDB" id="A0A917KDX2"/>
<sequence>MVLALLTDGMFLSAEEPLSLLPQALSTVVEAAATPVAIRKFLREKDMLSLPRGGSIRAVGTSRTSSNRAG</sequence>